<feature type="compositionally biased region" description="Low complexity" evidence="1">
    <location>
        <begin position="83"/>
        <end position="111"/>
    </location>
</feature>
<keyword evidence="4" id="KW-1185">Reference proteome</keyword>
<dbReference type="Gene3D" id="3.30.1490.480">
    <property type="entry name" value="Endolytic murein transglycosylase"/>
    <property type="match status" value="1"/>
</dbReference>
<gene>
    <name evidence="3" type="ORF">Q5741_05160</name>
</gene>
<dbReference type="Pfam" id="PF02618">
    <property type="entry name" value="YceG"/>
    <property type="match status" value="1"/>
</dbReference>
<keyword evidence="2" id="KW-0472">Membrane</keyword>
<keyword evidence="2" id="KW-1133">Transmembrane helix</keyword>
<dbReference type="InterPro" id="IPR003770">
    <property type="entry name" value="MLTG-like"/>
</dbReference>
<dbReference type="RefSeq" id="WP_305023000.1">
    <property type="nucleotide sequence ID" value="NZ_JAUQTB010000002.1"/>
</dbReference>
<organism evidence="3 4">
    <name type="scientific">Paenibacillus lacisoli</name>
    <dbReference type="NCBI Taxonomy" id="3064525"/>
    <lineage>
        <taxon>Bacteria</taxon>
        <taxon>Bacillati</taxon>
        <taxon>Bacillota</taxon>
        <taxon>Bacilli</taxon>
        <taxon>Bacillales</taxon>
        <taxon>Paenibacillaceae</taxon>
        <taxon>Paenibacillus</taxon>
    </lineage>
</organism>
<evidence type="ECO:0000256" key="1">
    <source>
        <dbReference type="SAM" id="MobiDB-lite"/>
    </source>
</evidence>
<feature type="transmembrane region" description="Helical" evidence="2">
    <location>
        <begin position="7"/>
        <end position="28"/>
    </location>
</feature>
<proteinExistence type="predicted"/>
<keyword evidence="2" id="KW-0812">Transmembrane</keyword>
<dbReference type="Proteomes" id="UP001240171">
    <property type="component" value="Unassembled WGS sequence"/>
</dbReference>
<accession>A0ABT9CDY2</accession>
<evidence type="ECO:0000313" key="3">
    <source>
        <dbReference type="EMBL" id="MDO7905803.1"/>
    </source>
</evidence>
<sequence>MIKNRTFILGIGIGLILGALLLQLAIIGKGEEATPASSSTGELTREELEAAAKQLNLKVTDSSEQLMTEEQWREKVISDNKKAAVQSSKAPAAAEKPAEPAAPKTPEAKSSTQAQTAAPQNPSKPVTTQPETPQVNYKISSGSNLNSVAQGLKEAGVIRDAAAFRSRASELKINRKIQSGTFTFNKGESFDSIINKITIKPSS</sequence>
<name>A0ABT9CDY2_9BACL</name>
<reference evidence="3 4" key="1">
    <citation type="submission" date="2023-07" db="EMBL/GenBank/DDBJ databases">
        <title>Paenibacillus sp. JX-17 nov. isolated from soil.</title>
        <authorList>
            <person name="Wan Y."/>
            <person name="Liu B."/>
        </authorList>
    </citation>
    <scope>NUCLEOTIDE SEQUENCE [LARGE SCALE GENOMIC DNA]</scope>
    <source>
        <strain evidence="3 4">JX-17</strain>
    </source>
</reference>
<protein>
    <submittedName>
        <fullName evidence="3">Peptidase</fullName>
    </submittedName>
</protein>
<evidence type="ECO:0000313" key="4">
    <source>
        <dbReference type="Proteomes" id="UP001240171"/>
    </source>
</evidence>
<feature type="region of interest" description="Disordered" evidence="1">
    <location>
        <begin position="75"/>
        <end position="136"/>
    </location>
</feature>
<feature type="compositionally biased region" description="Polar residues" evidence="1">
    <location>
        <begin position="112"/>
        <end position="136"/>
    </location>
</feature>
<dbReference type="EMBL" id="JAUQTB010000002">
    <property type="protein sequence ID" value="MDO7905803.1"/>
    <property type="molecule type" value="Genomic_DNA"/>
</dbReference>
<comment type="caution">
    <text evidence="3">The sequence shown here is derived from an EMBL/GenBank/DDBJ whole genome shotgun (WGS) entry which is preliminary data.</text>
</comment>
<evidence type="ECO:0000256" key="2">
    <source>
        <dbReference type="SAM" id="Phobius"/>
    </source>
</evidence>